<dbReference type="EMBL" id="HACG01036203">
    <property type="protein sequence ID" value="CEK83068.1"/>
    <property type="molecule type" value="Transcribed_RNA"/>
</dbReference>
<dbReference type="AlphaFoldDB" id="A0A0B7AQD7"/>
<name>A0A0B7AQD7_9EUPU</name>
<reference evidence="1" key="1">
    <citation type="submission" date="2014-12" db="EMBL/GenBank/DDBJ databases">
        <title>Insight into the proteome of Arion vulgaris.</title>
        <authorList>
            <person name="Aradska J."/>
            <person name="Bulat T."/>
            <person name="Smidak R."/>
            <person name="Sarate P."/>
            <person name="Gangsoo J."/>
            <person name="Sialana F."/>
            <person name="Bilban M."/>
            <person name="Lubec G."/>
        </authorList>
    </citation>
    <scope>NUCLEOTIDE SEQUENCE</scope>
    <source>
        <tissue evidence="1">Skin</tissue>
    </source>
</reference>
<sequence>MLDLPYPEIGVCYTFFCMQVWKQIQKLQCGKTASNLHAMGALLFSLIGNVMSV</sequence>
<proteinExistence type="predicted"/>
<evidence type="ECO:0000313" key="1">
    <source>
        <dbReference type="EMBL" id="CEK83068.1"/>
    </source>
</evidence>
<gene>
    <name evidence="1" type="primary">ORF135055</name>
</gene>
<feature type="non-terminal residue" evidence="1">
    <location>
        <position position="53"/>
    </location>
</feature>
<protein>
    <submittedName>
        <fullName evidence="1">Uncharacterized protein</fullName>
    </submittedName>
</protein>
<accession>A0A0B7AQD7</accession>
<organism evidence="1">
    <name type="scientific">Arion vulgaris</name>
    <dbReference type="NCBI Taxonomy" id="1028688"/>
    <lineage>
        <taxon>Eukaryota</taxon>
        <taxon>Metazoa</taxon>
        <taxon>Spiralia</taxon>
        <taxon>Lophotrochozoa</taxon>
        <taxon>Mollusca</taxon>
        <taxon>Gastropoda</taxon>
        <taxon>Heterobranchia</taxon>
        <taxon>Euthyneura</taxon>
        <taxon>Panpulmonata</taxon>
        <taxon>Eupulmonata</taxon>
        <taxon>Stylommatophora</taxon>
        <taxon>Helicina</taxon>
        <taxon>Arionoidea</taxon>
        <taxon>Arionidae</taxon>
        <taxon>Arion</taxon>
    </lineage>
</organism>